<dbReference type="Gene3D" id="3.40.50.12780">
    <property type="entry name" value="N-terminal domain of ligase-like"/>
    <property type="match status" value="2"/>
</dbReference>
<gene>
    <name evidence="5" type="ORF">NCTC13456_02395</name>
</gene>
<feature type="domain" description="AMP-dependent synthetase/ligase" evidence="4">
    <location>
        <begin position="48"/>
        <end position="450"/>
    </location>
</feature>
<name>A0A376GG69_9FLAO</name>
<evidence type="ECO:0000256" key="3">
    <source>
        <dbReference type="SAM" id="Coils"/>
    </source>
</evidence>
<dbReference type="PANTHER" id="PTHR43272">
    <property type="entry name" value="LONG-CHAIN-FATTY-ACID--COA LIGASE"/>
    <property type="match status" value="1"/>
</dbReference>
<dbReference type="PRINTS" id="PR00154">
    <property type="entry name" value="AMPBINDING"/>
</dbReference>
<evidence type="ECO:0000259" key="4">
    <source>
        <dbReference type="Pfam" id="PF00501"/>
    </source>
</evidence>
<evidence type="ECO:0000256" key="1">
    <source>
        <dbReference type="ARBA" id="ARBA00022741"/>
    </source>
</evidence>
<dbReference type="AlphaFoldDB" id="A0A376GG69"/>
<sequence>MTKIILFKLKIKFLKNSSFYAIFDEFFSKLQNYKCTMEATRIFDLPKRQLEKFPDLSMFVSKQNGEWKPMKTTTFLEHVNAISKGLIACGVQPGEKVGLISENRVEWNIIDYAIQQIGAVVVAIYPNISDNDYEYIFSDSAIKLCFTSNLDLYTRINQLKTKLPSLEQLYSIDEFENTESWNVLIEKGKTIQQEEIDKRAANVKHEDLAFLIYTSGTTGNPKGVMLSHKNIIADVIACEYSTPLDPYDRALTFLPACHAYERTIQYLYVYMGISIYFAESMEKIGDNLKEIKPHMITAVPRVIEKVYEKIMQTGAQLSGFKKSIFDWAVKVGDEFVLEDDQRSAIYNLKLAIARKLVLHKWYEGLGGELKAIVTGSAAIQQRIVRVFLAAEIPIYEGYGLTEASPVIAVNCFRRGKKIGTVGPPLKGVEVKLADDGEILVKGDIVMMGYHNLPEKTAEEIRDGWLYTGDIGEWVDNKFLKIVDRKKEMYKTSGGKYIVPQQIEMKMVESPFIEQLMVVGEGEKFPGAFVVPSYTNLKKWAQSNASEIVNLPHDEFQKSDVVKKKLEEEINQLNNHFGHWEQIKKIATIPNEMTVEGGELTPTLKFKRKIILEKYKKQYQEIFG</sequence>
<dbReference type="Proteomes" id="UP000254737">
    <property type="component" value="Unassembled WGS sequence"/>
</dbReference>
<dbReference type="GO" id="GO:0016020">
    <property type="term" value="C:membrane"/>
    <property type="evidence" value="ECO:0007669"/>
    <property type="project" value="TreeGrafter"/>
</dbReference>
<dbReference type="Pfam" id="PF00501">
    <property type="entry name" value="AMP-binding"/>
    <property type="match status" value="1"/>
</dbReference>
<dbReference type="InterPro" id="IPR020459">
    <property type="entry name" value="AMP-binding"/>
</dbReference>
<dbReference type="InterPro" id="IPR000873">
    <property type="entry name" value="AMP-dep_synth/lig_dom"/>
</dbReference>
<dbReference type="PANTHER" id="PTHR43272:SF33">
    <property type="entry name" value="AMP-BINDING DOMAIN-CONTAINING PROTEIN-RELATED"/>
    <property type="match status" value="1"/>
</dbReference>
<keyword evidence="3" id="KW-0175">Coiled coil</keyword>
<keyword evidence="1" id="KW-0547">Nucleotide-binding</keyword>
<dbReference type="GO" id="GO:0005524">
    <property type="term" value="F:ATP binding"/>
    <property type="evidence" value="ECO:0007669"/>
    <property type="project" value="UniProtKB-KW"/>
</dbReference>
<feature type="coiled-coil region" evidence="3">
    <location>
        <begin position="555"/>
        <end position="582"/>
    </location>
</feature>
<dbReference type="InterPro" id="IPR042099">
    <property type="entry name" value="ANL_N_sf"/>
</dbReference>
<dbReference type="PROSITE" id="PS00455">
    <property type="entry name" value="AMP_BINDING"/>
    <property type="match status" value="1"/>
</dbReference>
<protein>
    <submittedName>
        <fullName evidence="5">Long-chain-fatty-acid--CoA ligase FadD15</fullName>
        <ecNumber evidence="5">6.2.1.3</ecNumber>
    </submittedName>
</protein>
<evidence type="ECO:0000313" key="6">
    <source>
        <dbReference type="Proteomes" id="UP000254737"/>
    </source>
</evidence>
<reference evidence="5 6" key="1">
    <citation type="submission" date="2018-06" db="EMBL/GenBank/DDBJ databases">
        <authorList>
            <consortium name="Pathogen Informatics"/>
            <person name="Doyle S."/>
        </authorList>
    </citation>
    <scope>NUCLEOTIDE SEQUENCE [LARGE SCALE GENOMIC DNA]</scope>
    <source>
        <strain evidence="5 6">NCTC13456</strain>
    </source>
</reference>
<dbReference type="Pfam" id="PF23562">
    <property type="entry name" value="AMP-binding_C_3"/>
    <property type="match status" value="1"/>
</dbReference>
<dbReference type="EC" id="6.2.1.3" evidence="5"/>
<dbReference type="SUPFAM" id="SSF56801">
    <property type="entry name" value="Acetyl-CoA synthetase-like"/>
    <property type="match status" value="1"/>
</dbReference>
<dbReference type="GO" id="GO:0004467">
    <property type="term" value="F:long-chain fatty acid-CoA ligase activity"/>
    <property type="evidence" value="ECO:0007669"/>
    <property type="project" value="UniProtKB-EC"/>
</dbReference>
<evidence type="ECO:0000256" key="2">
    <source>
        <dbReference type="ARBA" id="ARBA00022840"/>
    </source>
</evidence>
<evidence type="ECO:0000313" key="5">
    <source>
        <dbReference type="EMBL" id="STD58768.1"/>
    </source>
</evidence>
<organism evidence="5 6">
    <name type="scientific">Empedobacter falsenii</name>
    <dbReference type="NCBI Taxonomy" id="343874"/>
    <lineage>
        <taxon>Bacteria</taxon>
        <taxon>Pseudomonadati</taxon>
        <taxon>Bacteroidota</taxon>
        <taxon>Flavobacteriia</taxon>
        <taxon>Flavobacteriales</taxon>
        <taxon>Weeksellaceae</taxon>
        <taxon>Empedobacter</taxon>
    </lineage>
</organism>
<proteinExistence type="predicted"/>
<dbReference type="EMBL" id="UFXS01000001">
    <property type="protein sequence ID" value="STD58768.1"/>
    <property type="molecule type" value="Genomic_DNA"/>
</dbReference>
<dbReference type="STRING" id="343874.GCA_000805695_02144"/>
<keyword evidence="5" id="KW-0436">Ligase</keyword>
<keyword evidence="2" id="KW-0067">ATP-binding</keyword>
<dbReference type="CDD" id="cd05907">
    <property type="entry name" value="VL_LC_FACS_like"/>
    <property type="match status" value="1"/>
</dbReference>
<accession>A0A376GG69</accession>
<dbReference type="InterPro" id="IPR020845">
    <property type="entry name" value="AMP-binding_CS"/>
</dbReference>